<dbReference type="Proteomes" id="UP000215305">
    <property type="component" value="Unassembled WGS sequence"/>
</dbReference>
<dbReference type="AlphaFoldDB" id="A0A397HC95"/>
<dbReference type="Gene3D" id="3.90.950.10">
    <property type="match status" value="1"/>
</dbReference>
<dbReference type="PANTHER" id="PTHR43213">
    <property type="entry name" value="BIFUNCTIONAL DTTP/UTP PYROPHOSPHATASE/METHYLTRANSFERASE PROTEIN-RELATED"/>
    <property type="match status" value="1"/>
</dbReference>
<organism evidence="3 4">
    <name type="scientific">Aspergillus thermomutatus</name>
    <name type="common">Neosartorya pseudofischeri</name>
    <dbReference type="NCBI Taxonomy" id="41047"/>
    <lineage>
        <taxon>Eukaryota</taxon>
        <taxon>Fungi</taxon>
        <taxon>Dikarya</taxon>
        <taxon>Ascomycota</taxon>
        <taxon>Pezizomycotina</taxon>
        <taxon>Eurotiomycetes</taxon>
        <taxon>Eurotiomycetidae</taxon>
        <taxon>Eurotiales</taxon>
        <taxon>Aspergillaceae</taxon>
        <taxon>Aspergillus</taxon>
        <taxon>Aspergillus subgen. Fumigati</taxon>
    </lineage>
</organism>
<comment type="caution">
    <text evidence="3">The sequence shown here is derived from an EMBL/GenBank/DDBJ whole genome shotgun (WGS) entry which is preliminary data.</text>
</comment>
<gene>
    <name evidence="3" type="ORF">CDV56_100035</name>
</gene>
<accession>A0A397HC95</accession>
<reference evidence="3" key="1">
    <citation type="submission" date="2018-08" db="EMBL/GenBank/DDBJ databases">
        <title>Draft genome sequence of azole-resistant Aspergillus thermomutatus (Neosartorya pseudofischeri) strain HMR AF 39, isolated from a human nasal aspirate.</title>
        <authorList>
            <person name="Parent-Michaud M."/>
            <person name="Dufresne P.J."/>
            <person name="Fournier E."/>
            <person name="Martineau C."/>
            <person name="Moreira S."/>
            <person name="Perkins V."/>
            <person name="De Repentigny L."/>
            <person name="Dufresne S.F."/>
        </authorList>
    </citation>
    <scope>NUCLEOTIDE SEQUENCE [LARGE SCALE GENOMIC DNA]</scope>
    <source>
        <strain evidence="3">HMR AF 39</strain>
    </source>
</reference>
<feature type="non-terminal residue" evidence="3">
    <location>
        <position position="1"/>
    </location>
</feature>
<comment type="cofactor">
    <cofactor evidence="1">
        <name>a divalent metal cation</name>
        <dbReference type="ChEBI" id="CHEBI:60240"/>
    </cofactor>
</comment>
<evidence type="ECO:0008006" key="5">
    <source>
        <dbReference type="Google" id="ProtNLM"/>
    </source>
</evidence>
<sequence length="66" mass="7032">GADKAGGYGLQGLGSILVESISGSWDNVVGLPLKAALKLIEKVVAKADDEDEDDLLEDEEEEEEEE</sequence>
<keyword evidence="4" id="KW-1185">Reference proteome</keyword>
<evidence type="ECO:0000313" key="3">
    <source>
        <dbReference type="EMBL" id="RHZ59013.1"/>
    </source>
</evidence>
<evidence type="ECO:0000256" key="2">
    <source>
        <dbReference type="ARBA" id="ARBA00022801"/>
    </source>
</evidence>
<dbReference type="InterPro" id="IPR029001">
    <property type="entry name" value="ITPase-like_fam"/>
</dbReference>
<name>A0A397HC95_ASPTH</name>
<protein>
    <recommendedName>
        <fullName evidence="5">Maf-like protein</fullName>
    </recommendedName>
</protein>
<proteinExistence type="predicted"/>
<dbReference type="GeneID" id="38122009"/>
<dbReference type="VEuPathDB" id="FungiDB:CDV56_100035"/>
<dbReference type="EMBL" id="NKHU02000063">
    <property type="protein sequence ID" value="RHZ59013.1"/>
    <property type="molecule type" value="Genomic_DNA"/>
</dbReference>
<dbReference type="STRING" id="41047.A0A397HC95"/>
<dbReference type="SUPFAM" id="SSF52972">
    <property type="entry name" value="ITPase-like"/>
    <property type="match status" value="1"/>
</dbReference>
<evidence type="ECO:0000313" key="4">
    <source>
        <dbReference type="Proteomes" id="UP000215305"/>
    </source>
</evidence>
<dbReference type="OrthoDB" id="10267058at2759"/>
<dbReference type="Pfam" id="PF02545">
    <property type="entry name" value="Maf"/>
    <property type="match status" value="1"/>
</dbReference>
<dbReference type="InterPro" id="IPR003697">
    <property type="entry name" value="Maf-like"/>
</dbReference>
<dbReference type="PANTHER" id="PTHR43213:SF5">
    <property type="entry name" value="BIFUNCTIONAL DTTP_UTP PYROPHOSPHATASE_METHYLTRANSFERASE PROTEIN-RELATED"/>
    <property type="match status" value="1"/>
</dbReference>
<dbReference type="RefSeq" id="XP_026615613.1">
    <property type="nucleotide sequence ID" value="XM_026753654.1"/>
</dbReference>
<evidence type="ECO:0000256" key="1">
    <source>
        <dbReference type="ARBA" id="ARBA00001968"/>
    </source>
</evidence>
<dbReference type="GO" id="GO:0047429">
    <property type="term" value="F:nucleoside triphosphate diphosphatase activity"/>
    <property type="evidence" value="ECO:0007669"/>
    <property type="project" value="InterPro"/>
</dbReference>
<keyword evidence="2" id="KW-0378">Hydrolase</keyword>